<reference evidence="11 12" key="1">
    <citation type="journal article" date="2015" name="Sci. Rep.">
        <title>Genome of the facultative scuticociliatosis pathogen Pseudocohnilembus persalinus provides insight into its virulence through horizontal gene transfer.</title>
        <authorList>
            <person name="Xiong J."/>
            <person name="Wang G."/>
            <person name="Cheng J."/>
            <person name="Tian M."/>
            <person name="Pan X."/>
            <person name="Warren A."/>
            <person name="Jiang C."/>
            <person name="Yuan D."/>
            <person name="Miao W."/>
        </authorList>
    </citation>
    <scope>NUCLEOTIDE SEQUENCE [LARGE SCALE GENOMIC DNA]</scope>
    <source>
        <strain evidence="11">36N120E</strain>
    </source>
</reference>
<accession>A0A0V0QWS1</accession>
<dbReference type="InParanoid" id="A0A0V0QWS1"/>
<feature type="region of interest" description="Disordered" evidence="9">
    <location>
        <begin position="657"/>
        <end position="708"/>
    </location>
</feature>
<keyword evidence="5 7" id="KW-0378">Hydrolase</keyword>
<dbReference type="AlphaFoldDB" id="A0A0V0QWS1"/>
<gene>
    <name evidence="11" type="ORF">PPERSA_09097</name>
</gene>
<feature type="compositionally biased region" description="Basic and acidic residues" evidence="9">
    <location>
        <begin position="657"/>
        <end position="670"/>
    </location>
</feature>
<evidence type="ECO:0000256" key="3">
    <source>
        <dbReference type="ARBA" id="ARBA00022670"/>
    </source>
</evidence>
<dbReference type="InterPro" id="IPR028889">
    <property type="entry name" value="USP"/>
</dbReference>
<evidence type="ECO:0000259" key="10">
    <source>
        <dbReference type="PROSITE" id="PS50235"/>
    </source>
</evidence>
<dbReference type="GO" id="GO:0006508">
    <property type="term" value="P:proteolysis"/>
    <property type="evidence" value="ECO:0007669"/>
    <property type="project" value="UniProtKB-KW"/>
</dbReference>
<sequence length="708" mass="83383">MEVETPQNQGQPQQETEKLKLYEKINFVHGGKFVNNLIQTQKQVQNSLNQTEQIQHQLQLNNSWNKVFPIGPGLINKGNTCFLNSVLQALSYTPALASYLLDDMHQKECKKTGKNANNFCCLCTFQTHVKSLFPKQQKCIAPNNIIRNMRYIFKKFRLGRQEDGHEFLRLMVESLQRGALPLNQKLEHNDTISKIFNGKLKSQVKCLSCGYKSEIFENFFDLSLELQNCKDLDQCIQRFFKVEELGGKNKYKCSGCHKFVNAQKRFMINDLPNVLTCHLKRFDNFMRKIHKTIDYPTKVSLKNYVCPTRSSQNANYDLYCVMVHAGGSTLSGHYYCYVKNSNGLWYCMNDETVSQTPINKVLQERAYILFYNRIIEQKPQQQNKNDKQKSVVLEKETQQLENKKQEQNIEIEEQEYKEEQIIIPGDINALRLMKKSKLHKRLYIQRLEEMSMIKKVKKQRDFEEQQEKLILENPEVENIKVNIIKNDNGIQPKKSLLKKQSHYQFQEQQDNKQENQKKTENNFNESEKKELEKAKQEIEQSQKFQDDKNLKKIKNFAGNSLNRARNLTSNWDDLDQDEIEEKNKIYNQNKDILEYTQATKDEYDMEYDKGKVKKVKEKNLEKQVINFQKLFEENKNADFSEEGQLKAQKEFQKKQFKDKFQNKGGKEGKFNGKNGKFNGKNNQKNGKQFNGKPGFKKNKFKKNNNNKK</sequence>
<dbReference type="GO" id="GO:0004843">
    <property type="term" value="F:cysteine-type deubiquitinase activity"/>
    <property type="evidence" value="ECO:0007669"/>
    <property type="project" value="UniProtKB-UniRule"/>
</dbReference>
<comment type="similarity">
    <text evidence="2 7">Belongs to the peptidase C19 family.</text>
</comment>
<keyword evidence="12" id="KW-1185">Reference proteome</keyword>
<protein>
    <recommendedName>
        <fullName evidence="7">Ubiquitin carboxyl-terminal hydrolase</fullName>
        <ecNumber evidence="7">3.4.19.12</ecNumber>
    </recommendedName>
</protein>
<evidence type="ECO:0000313" key="12">
    <source>
        <dbReference type="Proteomes" id="UP000054937"/>
    </source>
</evidence>
<evidence type="ECO:0000256" key="8">
    <source>
        <dbReference type="SAM" id="Coils"/>
    </source>
</evidence>
<evidence type="ECO:0000256" key="4">
    <source>
        <dbReference type="ARBA" id="ARBA00022786"/>
    </source>
</evidence>
<dbReference type="PANTHER" id="PTHR24006">
    <property type="entry name" value="UBIQUITIN CARBOXYL-TERMINAL HYDROLASE"/>
    <property type="match status" value="1"/>
</dbReference>
<dbReference type="Pfam" id="PF00443">
    <property type="entry name" value="UCH"/>
    <property type="match status" value="1"/>
</dbReference>
<evidence type="ECO:0000313" key="11">
    <source>
        <dbReference type="EMBL" id="KRX06695.1"/>
    </source>
</evidence>
<dbReference type="Gene3D" id="3.90.70.10">
    <property type="entry name" value="Cysteine proteinases"/>
    <property type="match status" value="1"/>
</dbReference>
<evidence type="ECO:0000256" key="9">
    <source>
        <dbReference type="SAM" id="MobiDB-lite"/>
    </source>
</evidence>
<dbReference type="OMA" id="DYCFVCA"/>
<keyword evidence="8" id="KW-0175">Coiled coil</keyword>
<dbReference type="PROSITE" id="PS00972">
    <property type="entry name" value="USP_1"/>
    <property type="match status" value="1"/>
</dbReference>
<proteinExistence type="inferred from homology"/>
<dbReference type="PROSITE" id="PS00973">
    <property type="entry name" value="USP_2"/>
    <property type="match status" value="1"/>
</dbReference>
<feature type="compositionally biased region" description="Basic residues" evidence="9">
    <location>
        <begin position="694"/>
        <end position="708"/>
    </location>
</feature>
<organism evidence="11 12">
    <name type="scientific">Pseudocohnilembus persalinus</name>
    <name type="common">Ciliate</name>
    <dbReference type="NCBI Taxonomy" id="266149"/>
    <lineage>
        <taxon>Eukaryota</taxon>
        <taxon>Sar</taxon>
        <taxon>Alveolata</taxon>
        <taxon>Ciliophora</taxon>
        <taxon>Intramacronucleata</taxon>
        <taxon>Oligohymenophorea</taxon>
        <taxon>Scuticociliatia</taxon>
        <taxon>Philasterida</taxon>
        <taxon>Pseudocohnilembidae</taxon>
        <taxon>Pseudocohnilembus</taxon>
    </lineage>
</organism>
<feature type="region of interest" description="Disordered" evidence="9">
    <location>
        <begin position="497"/>
        <end position="545"/>
    </location>
</feature>
<evidence type="ECO:0000256" key="7">
    <source>
        <dbReference type="RuleBase" id="RU366025"/>
    </source>
</evidence>
<evidence type="ECO:0000256" key="1">
    <source>
        <dbReference type="ARBA" id="ARBA00000707"/>
    </source>
</evidence>
<dbReference type="GO" id="GO:0016579">
    <property type="term" value="P:protein deubiquitination"/>
    <property type="evidence" value="ECO:0007669"/>
    <property type="project" value="InterPro"/>
</dbReference>
<dbReference type="SUPFAM" id="SSF54001">
    <property type="entry name" value="Cysteine proteinases"/>
    <property type="match status" value="1"/>
</dbReference>
<dbReference type="GO" id="GO:0005634">
    <property type="term" value="C:nucleus"/>
    <property type="evidence" value="ECO:0007669"/>
    <property type="project" value="TreeGrafter"/>
</dbReference>
<dbReference type="InterPro" id="IPR050164">
    <property type="entry name" value="Peptidase_C19"/>
</dbReference>
<comment type="catalytic activity">
    <reaction evidence="1 7">
        <text>Thiol-dependent hydrolysis of ester, thioester, amide, peptide and isopeptide bonds formed by the C-terminal Gly of ubiquitin (a 76-residue protein attached to proteins as an intracellular targeting signal).</text>
        <dbReference type="EC" id="3.4.19.12"/>
    </reaction>
</comment>
<dbReference type="Proteomes" id="UP000054937">
    <property type="component" value="Unassembled WGS sequence"/>
</dbReference>
<keyword evidence="4 7" id="KW-0833">Ubl conjugation pathway</keyword>
<dbReference type="OrthoDB" id="420187at2759"/>
<evidence type="ECO:0000256" key="5">
    <source>
        <dbReference type="ARBA" id="ARBA00022801"/>
    </source>
</evidence>
<feature type="coiled-coil region" evidence="8">
    <location>
        <begin position="383"/>
        <end position="422"/>
    </location>
</feature>
<name>A0A0V0QWS1_PSEPJ</name>
<evidence type="ECO:0000256" key="6">
    <source>
        <dbReference type="ARBA" id="ARBA00022807"/>
    </source>
</evidence>
<dbReference type="PROSITE" id="PS50235">
    <property type="entry name" value="USP_3"/>
    <property type="match status" value="1"/>
</dbReference>
<dbReference type="InterPro" id="IPR001394">
    <property type="entry name" value="Peptidase_C19_UCH"/>
</dbReference>
<dbReference type="EMBL" id="LDAU01000092">
    <property type="protein sequence ID" value="KRX06695.1"/>
    <property type="molecule type" value="Genomic_DNA"/>
</dbReference>
<keyword evidence="6 7" id="KW-0788">Thiol protease</keyword>
<dbReference type="GO" id="GO:0005829">
    <property type="term" value="C:cytosol"/>
    <property type="evidence" value="ECO:0007669"/>
    <property type="project" value="TreeGrafter"/>
</dbReference>
<dbReference type="FunFam" id="3.90.70.10:FF:000119">
    <property type="entry name" value="Ubiquitin specific peptidase 36"/>
    <property type="match status" value="1"/>
</dbReference>
<feature type="domain" description="USP" evidence="10">
    <location>
        <begin position="72"/>
        <end position="374"/>
    </location>
</feature>
<keyword evidence="3 7" id="KW-0645">Protease</keyword>
<comment type="caution">
    <text evidence="11">The sequence shown here is derived from an EMBL/GenBank/DDBJ whole genome shotgun (WGS) entry which is preliminary data.</text>
</comment>
<dbReference type="InterPro" id="IPR038765">
    <property type="entry name" value="Papain-like_cys_pep_sf"/>
</dbReference>
<feature type="compositionally biased region" description="Basic and acidic residues" evidence="9">
    <location>
        <begin position="509"/>
        <end position="545"/>
    </location>
</feature>
<dbReference type="InterPro" id="IPR018200">
    <property type="entry name" value="USP_CS"/>
</dbReference>
<dbReference type="EC" id="3.4.19.12" evidence="7"/>
<dbReference type="PANTHER" id="PTHR24006:SF758">
    <property type="entry name" value="UBIQUITIN CARBOXYL-TERMINAL HYDROLASE 36"/>
    <property type="match status" value="1"/>
</dbReference>
<feature type="compositionally biased region" description="Low complexity" evidence="9">
    <location>
        <begin position="671"/>
        <end position="693"/>
    </location>
</feature>
<evidence type="ECO:0000256" key="2">
    <source>
        <dbReference type="ARBA" id="ARBA00009085"/>
    </source>
</evidence>